<dbReference type="RefSeq" id="WP_377500433.1">
    <property type="nucleotide sequence ID" value="NZ_JBHMDO010000044.1"/>
</dbReference>
<evidence type="ECO:0000256" key="1">
    <source>
        <dbReference type="ARBA" id="ARBA00023015"/>
    </source>
</evidence>
<dbReference type="EMBL" id="JBHMDO010000044">
    <property type="protein sequence ID" value="MFB9329832.1"/>
    <property type="molecule type" value="Genomic_DNA"/>
</dbReference>
<dbReference type="SMART" id="SM00346">
    <property type="entry name" value="HTH_ICLR"/>
    <property type="match status" value="1"/>
</dbReference>
<keyword evidence="7" id="KW-1185">Reference proteome</keyword>
<keyword evidence="3" id="KW-0804">Transcription</keyword>
<dbReference type="Proteomes" id="UP001589747">
    <property type="component" value="Unassembled WGS sequence"/>
</dbReference>
<dbReference type="Gene3D" id="3.30.450.40">
    <property type="match status" value="1"/>
</dbReference>
<dbReference type="Gene3D" id="1.10.10.10">
    <property type="entry name" value="Winged helix-like DNA-binding domain superfamily/Winged helix DNA-binding domain"/>
    <property type="match status" value="1"/>
</dbReference>
<dbReference type="InterPro" id="IPR005471">
    <property type="entry name" value="Tscrpt_reg_IclR_N"/>
</dbReference>
<feature type="domain" description="IclR-ED" evidence="5">
    <location>
        <begin position="66"/>
        <end position="249"/>
    </location>
</feature>
<dbReference type="InterPro" id="IPR029016">
    <property type="entry name" value="GAF-like_dom_sf"/>
</dbReference>
<dbReference type="SUPFAM" id="SSF55781">
    <property type="entry name" value="GAF domain-like"/>
    <property type="match status" value="1"/>
</dbReference>
<evidence type="ECO:0000259" key="5">
    <source>
        <dbReference type="PROSITE" id="PS51078"/>
    </source>
</evidence>
<reference evidence="6 7" key="1">
    <citation type="submission" date="2024-09" db="EMBL/GenBank/DDBJ databases">
        <authorList>
            <person name="Sun Q."/>
            <person name="Mori K."/>
        </authorList>
    </citation>
    <scope>NUCLEOTIDE SEQUENCE [LARGE SCALE GENOMIC DNA]</scope>
    <source>
        <strain evidence="6 7">TISTR 2452</strain>
    </source>
</reference>
<sequence length="257" mass="28656">MSVISKAVRLLDFLLPQGIEKEVSADEISRELDMPVHAAQQLLGSLCQEGVVLQDGGSKRFKLGRVQQAPGNRIWDSLMLRQAARPYVEALRQQTEETVYLAVFENHEGIFIDSIDSPQTVRISEPVGLCLPLYIGASNRAILAHLPQRSREAVLDGVDWSMTPALKPLTREGVEKDLERIRRLGYAVSTGEATEGTTGIAAPIFSYDNTVVGSLNCAGPSMRFTPELLERHSYHVRKYAEKISKELGYRDLYRMNV</sequence>
<accession>A0ABV5KX77</accession>
<dbReference type="InterPro" id="IPR050707">
    <property type="entry name" value="HTH_MetabolicPath_Reg"/>
</dbReference>
<evidence type="ECO:0000313" key="7">
    <source>
        <dbReference type="Proteomes" id="UP001589747"/>
    </source>
</evidence>
<evidence type="ECO:0000313" key="6">
    <source>
        <dbReference type="EMBL" id="MFB9329832.1"/>
    </source>
</evidence>
<dbReference type="PANTHER" id="PTHR30136:SF35">
    <property type="entry name" value="HTH-TYPE TRANSCRIPTIONAL REGULATOR RV1719"/>
    <property type="match status" value="1"/>
</dbReference>
<dbReference type="PANTHER" id="PTHR30136">
    <property type="entry name" value="HELIX-TURN-HELIX TRANSCRIPTIONAL REGULATOR, ICLR FAMILY"/>
    <property type="match status" value="1"/>
</dbReference>
<dbReference type="Pfam" id="PF01614">
    <property type="entry name" value="IclR_C"/>
    <property type="match status" value="1"/>
</dbReference>
<gene>
    <name evidence="6" type="ORF">ACFFSY_28155</name>
</gene>
<dbReference type="InterPro" id="IPR036390">
    <property type="entry name" value="WH_DNA-bd_sf"/>
</dbReference>
<keyword evidence="2" id="KW-0238">DNA-binding</keyword>
<evidence type="ECO:0000256" key="3">
    <source>
        <dbReference type="ARBA" id="ARBA00023163"/>
    </source>
</evidence>
<dbReference type="InterPro" id="IPR014757">
    <property type="entry name" value="Tscrpt_reg_IclR_C"/>
</dbReference>
<protein>
    <submittedName>
        <fullName evidence="6">IclR family transcriptional regulator</fullName>
    </submittedName>
</protein>
<dbReference type="InterPro" id="IPR036388">
    <property type="entry name" value="WH-like_DNA-bd_sf"/>
</dbReference>
<evidence type="ECO:0000256" key="2">
    <source>
        <dbReference type="ARBA" id="ARBA00023125"/>
    </source>
</evidence>
<dbReference type="PROSITE" id="PS51078">
    <property type="entry name" value="ICLR_ED"/>
    <property type="match status" value="1"/>
</dbReference>
<comment type="caution">
    <text evidence="6">The sequence shown here is derived from an EMBL/GenBank/DDBJ whole genome shotgun (WGS) entry which is preliminary data.</text>
</comment>
<dbReference type="SUPFAM" id="SSF46785">
    <property type="entry name" value="Winged helix' DNA-binding domain"/>
    <property type="match status" value="1"/>
</dbReference>
<dbReference type="PROSITE" id="PS51077">
    <property type="entry name" value="HTH_ICLR"/>
    <property type="match status" value="1"/>
</dbReference>
<name>A0ABV5KX77_9BACL</name>
<keyword evidence="1" id="KW-0805">Transcription regulation</keyword>
<organism evidence="6 7">
    <name type="scientific">Paenibacillus aurantiacus</name>
    <dbReference type="NCBI Taxonomy" id="1936118"/>
    <lineage>
        <taxon>Bacteria</taxon>
        <taxon>Bacillati</taxon>
        <taxon>Bacillota</taxon>
        <taxon>Bacilli</taxon>
        <taxon>Bacillales</taxon>
        <taxon>Paenibacillaceae</taxon>
        <taxon>Paenibacillus</taxon>
    </lineage>
</organism>
<proteinExistence type="predicted"/>
<feature type="domain" description="HTH iclR-type" evidence="4">
    <location>
        <begin position="1"/>
        <end position="65"/>
    </location>
</feature>
<evidence type="ECO:0000259" key="4">
    <source>
        <dbReference type="PROSITE" id="PS51077"/>
    </source>
</evidence>